<dbReference type="InterPro" id="IPR002826">
    <property type="entry name" value="MptE-like"/>
</dbReference>
<name>A0AA35SHX6_GEOBA</name>
<dbReference type="AlphaFoldDB" id="A0AA35SHX6"/>
<dbReference type="InterPro" id="IPR027510">
    <property type="entry name" value="HMPDK_MptE"/>
</dbReference>
<keyword evidence="3" id="KW-1185">Reference proteome</keyword>
<comment type="caution">
    <text evidence="2">The sequence shown here is derived from an EMBL/GenBank/DDBJ whole genome shotgun (WGS) entry which is preliminary data.</text>
</comment>
<accession>A0AA35SHX6</accession>
<reference evidence="2" key="1">
    <citation type="submission" date="2023-03" db="EMBL/GenBank/DDBJ databases">
        <authorList>
            <person name="Steffen K."/>
            <person name="Cardenas P."/>
        </authorList>
    </citation>
    <scope>NUCLEOTIDE SEQUENCE</scope>
</reference>
<dbReference type="PANTHER" id="PTHR39648">
    <property type="entry name" value="6-HYDROXYMETHYL-7,8-DIHYDROPTERIN PYROPHOSPHOKINASE"/>
    <property type="match status" value="1"/>
</dbReference>
<dbReference type="Proteomes" id="UP001174909">
    <property type="component" value="Unassembled WGS sequence"/>
</dbReference>
<dbReference type="GO" id="GO:0005524">
    <property type="term" value="F:ATP binding"/>
    <property type="evidence" value="ECO:0007669"/>
    <property type="project" value="InterPro"/>
</dbReference>
<dbReference type="GO" id="GO:0003848">
    <property type="term" value="F:2-amino-4-hydroxy-6-hydroxymethyldihydropteridine diphosphokinase activity"/>
    <property type="evidence" value="ECO:0007669"/>
    <property type="project" value="InterPro"/>
</dbReference>
<dbReference type="EMBL" id="CASHTH010002369">
    <property type="protein sequence ID" value="CAI8028926.1"/>
    <property type="molecule type" value="Genomic_DNA"/>
</dbReference>
<protein>
    <submittedName>
        <fullName evidence="2">6-hydroxymethyl-7,8-dihydropterin pyrophosphokinase</fullName>
    </submittedName>
</protein>
<evidence type="ECO:0000259" key="1">
    <source>
        <dbReference type="Pfam" id="PF01973"/>
    </source>
</evidence>
<dbReference type="HAMAP" id="MF_02131">
    <property type="entry name" value="HMPDK_arch"/>
    <property type="match status" value="1"/>
</dbReference>
<proteinExistence type="inferred from homology"/>
<evidence type="ECO:0000313" key="2">
    <source>
        <dbReference type="EMBL" id="CAI8028926.1"/>
    </source>
</evidence>
<organism evidence="2 3">
    <name type="scientific">Geodia barretti</name>
    <name type="common">Barrett's horny sponge</name>
    <dbReference type="NCBI Taxonomy" id="519541"/>
    <lineage>
        <taxon>Eukaryota</taxon>
        <taxon>Metazoa</taxon>
        <taxon>Porifera</taxon>
        <taxon>Demospongiae</taxon>
        <taxon>Heteroscleromorpha</taxon>
        <taxon>Tetractinellida</taxon>
        <taxon>Astrophorina</taxon>
        <taxon>Geodiidae</taxon>
        <taxon>Geodia</taxon>
    </lineage>
</organism>
<sequence length="242" mass="26665">MVPGWRSKYLKILREFGYDEGQDVRAARVLDAAIGTHTPVRLLADAIEDRVVFVVGAGPSLHRAMAPLKEFLDIPRIAADGVLAALTGNGIGADVVVTDLDGDLEALRVADRDTIFVVHAHGDNIDRLGFVKNLTRCIGTTQATEQGKIHNFGGFTDGDRAVFLAEHFGARRIILLGMDFGDRIGRYSFTRRRDRPVKLRKMRTAQDLLVWLASQSRAEICTTSRALPGIRKIGYGEIRSVL</sequence>
<feature type="domain" description="6-hydroxymethylpterin diphosphokinase MptE-like" evidence="1">
    <location>
        <begin position="42"/>
        <end position="183"/>
    </location>
</feature>
<dbReference type="Pfam" id="PF01973">
    <property type="entry name" value="MptE-like"/>
    <property type="match status" value="1"/>
</dbReference>
<evidence type="ECO:0000313" key="3">
    <source>
        <dbReference type="Proteomes" id="UP001174909"/>
    </source>
</evidence>
<gene>
    <name evidence="2" type="ORF">GBAR_LOCUS16452</name>
</gene>
<dbReference type="PANTHER" id="PTHR39648:SF1">
    <property type="entry name" value="6-HYDROXYMETHYL-7,8-DIHYDROPTERIN PYROPHOSPHOKINASE"/>
    <property type="match status" value="1"/>
</dbReference>